<organism evidence="1 2">
    <name type="scientific">Heyndrickxia coagulans</name>
    <name type="common">Weizmannia coagulans</name>
    <dbReference type="NCBI Taxonomy" id="1398"/>
    <lineage>
        <taxon>Bacteria</taxon>
        <taxon>Bacillati</taxon>
        <taxon>Bacillota</taxon>
        <taxon>Bacilli</taxon>
        <taxon>Bacillales</taxon>
        <taxon>Bacillaceae</taxon>
        <taxon>Heyndrickxia</taxon>
    </lineage>
</organism>
<evidence type="ECO:0000313" key="1">
    <source>
        <dbReference type="EMBL" id="KYC63901.1"/>
    </source>
</evidence>
<accession>A0A150K3F9</accession>
<sequence length="69" mass="7479">MLPAKAAKAACGVFWFRPFPGDPLPTIRMHALAGNGKKTQRNARPIAARLPGDRAKNVRIQANERNTAA</sequence>
<comment type="caution">
    <text evidence="1">The sequence shown here is derived from an EMBL/GenBank/DDBJ whole genome shotgun (WGS) entry which is preliminary data.</text>
</comment>
<dbReference type="PATRIC" id="fig|1398.26.peg.2336"/>
<evidence type="ECO:0000313" key="2">
    <source>
        <dbReference type="Proteomes" id="UP000075288"/>
    </source>
</evidence>
<dbReference type="EMBL" id="LQYG01000033">
    <property type="protein sequence ID" value="KYC63901.1"/>
    <property type="molecule type" value="Genomic_DNA"/>
</dbReference>
<gene>
    <name evidence="1" type="ORF">B4098_1759</name>
</gene>
<protein>
    <submittedName>
        <fullName evidence="1">Uncharacterized protein</fullName>
    </submittedName>
</protein>
<name>A0A150K3F9_HEYCO</name>
<dbReference type="AlphaFoldDB" id="A0A150K3F9"/>
<dbReference type="Proteomes" id="UP000075288">
    <property type="component" value="Unassembled WGS sequence"/>
</dbReference>
<proteinExistence type="predicted"/>
<reference evidence="1 2" key="1">
    <citation type="submission" date="2016-01" db="EMBL/GenBank/DDBJ databases">
        <title>Genome Sequences of Twelve Sporeforming Bacillus Species Isolated from Foods.</title>
        <authorList>
            <person name="Berendsen E.M."/>
            <person name="Wells-Bennik M.H."/>
            <person name="Krawcyk A.O."/>
            <person name="De Jong A."/>
            <person name="Holsappel S."/>
            <person name="Eijlander R.T."/>
            <person name="Kuipers O.P."/>
        </authorList>
    </citation>
    <scope>NUCLEOTIDE SEQUENCE [LARGE SCALE GENOMIC DNA]</scope>
    <source>
        <strain evidence="1 2">B4098</strain>
    </source>
</reference>